<dbReference type="Proteomes" id="UP000247647">
    <property type="component" value="Unassembled WGS sequence"/>
</dbReference>
<evidence type="ECO:0000313" key="1">
    <source>
        <dbReference type="EMBL" id="PYH31382.1"/>
    </source>
</evidence>
<sequence length="83" mass="9346">MGARRGLEKEHGGYNSSFGIHALLFIPSSRLVLNQPGFATPSKLRCQHLWRCAAAMHSIIGSVRSGRETQFPTFMSRIYRKLI</sequence>
<reference evidence="1" key="1">
    <citation type="submission" date="2016-12" db="EMBL/GenBank/DDBJ databases">
        <title>The genomes of Aspergillus section Nigri reveals drivers in fungal speciation.</title>
        <authorList>
            <consortium name="DOE Joint Genome Institute"/>
            <person name="Vesth T.C."/>
            <person name="Nybo J."/>
            <person name="Theobald S."/>
            <person name="Brandl J."/>
            <person name="Frisvad J.C."/>
            <person name="Nielsen K.F."/>
            <person name="Lyhne E.K."/>
            <person name="Kogle M.E."/>
            <person name="Kuo A."/>
            <person name="Riley R."/>
            <person name="Clum A."/>
            <person name="Nolan M."/>
            <person name="Lipzen A."/>
            <person name="Salamov A."/>
            <person name="Henrissat B."/>
            <person name="Wiebenga A."/>
            <person name="De Vries R.P."/>
            <person name="Grigoriev I.V."/>
            <person name="Mortensen U.H."/>
            <person name="Andersen M.R."/>
            <person name="Baker S.E."/>
        </authorList>
    </citation>
    <scope>NUCLEOTIDE SEQUENCE [LARGE SCALE GENOMIC DNA]</scope>
    <source>
        <strain evidence="1">CBS 115656</strain>
    </source>
</reference>
<organism evidence="1 2">
    <name type="scientific">Aspergillus neoniger (strain CBS 115656)</name>
    <dbReference type="NCBI Taxonomy" id="1448310"/>
    <lineage>
        <taxon>Eukaryota</taxon>
        <taxon>Fungi</taxon>
        <taxon>Dikarya</taxon>
        <taxon>Ascomycota</taxon>
        <taxon>Pezizomycotina</taxon>
        <taxon>Eurotiomycetes</taxon>
        <taxon>Eurotiomycetidae</taxon>
        <taxon>Eurotiales</taxon>
        <taxon>Aspergillaceae</taxon>
        <taxon>Aspergillus</taxon>
        <taxon>Aspergillus subgen. Circumdati</taxon>
    </lineage>
</organism>
<accession>A0A318Z2W4</accession>
<proteinExistence type="predicted"/>
<dbReference type="EMBL" id="KZ821473">
    <property type="protein sequence ID" value="PYH31382.1"/>
    <property type="molecule type" value="Genomic_DNA"/>
</dbReference>
<protein>
    <submittedName>
        <fullName evidence="1">Uncharacterized protein</fullName>
    </submittedName>
</protein>
<name>A0A318Z2W4_ASPNB</name>
<evidence type="ECO:0000313" key="2">
    <source>
        <dbReference type="Proteomes" id="UP000247647"/>
    </source>
</evidence>
<keyword evidence="2" id="KW-1185">Reference proteome</keyword>
<dbReference type="RefSeq" id="XP_025476860.1">
    <property type="nucleotide sequence ID" value="XM_025618001.1"/>
</dbReference>
<dbReference type="AlphaFoldDB" id="A0A318Z2W4"/>
<gene>
    <name evidence="1" type="ORF">BO87DRAFT_124805</name>
</gene>
<dbReference type="GeneID" id="37120457"/>